<feature type="region of interest" description="Disordered" evidence="2">
    <location>
        <begin position="170"/>
        <end position="197"/>
    </location>
</feature>
<organism evidence="3 4">
    <name type="scientific">Limnohabitans curvus</name>
    <dbReference type="NCBI Taxonomy" id="323423"/>
    <lineage>
        <taxon>Bacteria</taxon>
        <taxon>Pseudomonadati</taxon>
        <taxon>Pseudomonadota</taxon>
        <taxon>Betaproteobacteria</taxon>
        <taxon>Burkholderiales</taxon>
        <taxon>Comamonadaceae</taxon>
        <taxon>Limnohabitans</taxon>
    </lineage>
</organism>
<gene>
    <name evidence="3" type="ORF">B9Z44_09170</name>
</gene>
<feature type="compositionally biased region" description="Basic residues" evidence="2">
    <location>
        <begin position="179"/>
        <end position="188"/>
    </location>
</feature>
<dbReference type="EMBL" id="NESP01000001">
    <property type="protein sequence ID" value="PUE59730.1"/>
    <property type="molecule type" value="Genomic_DNA"/>
</dbReference>
<dbReference type="Proteomes" id="UP000251341">
    <property type="component" value="Unassembled WGS sequence"/>
</dbReference>
<accession>A0A315EP97</accession>
<dbReference type="SUPFAM" id="SSF46565">
    <property type="entry name" value="Chaperone J-domain"/>
    <property type="match status" value="1"/>
</dbReference>
<dbReference type="InterPro" id="IPR036869">
    <property type="entry name" value="J_dom_sf"/>
</dbReference>
<evidence type="ECO:0000256" key="1">
    <source>
        <dbReference type="SAM" id="Coils"/>
    </source>
</evidence>
<keyword evidence="1" id="KW-0175">Coiled coil</keyword>
<evidence type="ECO:0008006" key="5">
    <source>
        <dbReference type="Google" id="ProtNLM"/>
    </source>
</evidence>
<keyword evidence="4" id="KW-1185">Reference proteome</keyword>
<dbReference type="AlphaFoldDB" id="A0A315EP97"/>
<evidence type="ECO:0000313" key="3">
    <source>
        <dbReference type="EMBL" id="PUE59730.1"/>
    </source>
</evidence>
<protein>
    <recommendedName>
        <fullName evidence="5">Molecular chaperone DnaJ</fullName>
    </recommendedName>
</protein>
<name>A0A315EP97_9BURK</name>
<comment type="caution">
    <text evidence="3">The sequence shown here is derived from an EMBL/GenBank/DDBJ whole genome shotgun (WGS) entry which is preliminary data.</text>
</comment>
<proteinExistence type="predicted"/>
<evidence type="ECO:0000313" key="4">
    <source>
        <dbReference type="Proteomes" id="UP000251341"/>
    </source>
</evidence>
<dbReference type="Gene3D" id="1.10.287.110">
    <property type="entry name" value="DnaJ domain"/>
    <property type="match status" value="1"/>
</dbReference>
<evidence type="ECO:0000256" key="2">
    <source>
        <dbReference type="SAM" id="MobiDB-lite"/>
    </source>
</evidence>
<feature type="coiled-coil region" evidence="1">
    <location>
        <begin position="276"/>
        <end position="369"/>
    </location>
</feature>
<reference evidence="3 4" key="1">
    <citation type="submission" date="2017-04" db="EMBL/GenBank/DDBJ databases">
        <title>Unexpected and diverse lifestyles within the genus Limnohabitans.</title>
        <authorList>
            <person name="Kasalicky V."/>
            <person name="Mehrshad M."/>
            <person name="Andrei S.-A."/>
            <person name="Salcher M."/>
            <person name="Kratochvilova H."/>
            <person name="Simek K."/>
            <person name="Ghai R."/>
        </authorList>
    </citation>
    <scope>NUCLEOTIDE SEQUENCE [LARGE SCALE GENOMIC DNA]</scope>
    <source>
        <strain evidence="3 4">MWH-C5</strain>
    </source>
</reference>
<sequence>MQAVATVAIQPAAELTPAQKRFNTLLARVSALSDSIATLEALSTQHRSSHLTAMSSLKNQEDTARKNLLLFLDGRLHQAELTASHRRSATQIILGLCEALEHKNDGQVQAVFNQHHSEEDAQALAEEARAGAEHAKAVFEDLFGKPLHGADDLHTAEAVFEAGLRQYREQQQRLEDKRQAKKAKKKPAARQLKDAQQKMDANTALRTVYRQLASALHPDREPDEAERVRKTALMSEVNAAYDRKNLSELLKLQLQIAQIDSAALSRIADDKLNAMCLLLKEQVEALEEDEAQAQFEIRHYLGVSELDHISAESLARALAIQLRDKEHEVDTLERDLRRIQNEAELKRWLKEQAQLAKDARAELTDLDRLLYR</sequence>